<name>B4R5U7_DROSI</name>
<dbReference type="PANTHER" id="PTHR10361:SF28">
    <property type="entry name" value="P3 PROTEIN-RELATED"/>
    <property type="match status" value="1"/>
</dbReference>
<evidence type="ECO:0000256" key="2">
    <source>
        <dbReference type="SAM" id="Phobius"/>
    </source>
</evidence>
<protein>
    <submittedName>
        <fullName evidence="3">GD15744</fullName>
    </submittedName>
</protein>
<evidence type="ECO:0000313" key="4">
    <source>
        <dbReference type="Proteomes" id="UP000000304"/>
    </source>
</evidence>
<dbReference type="PANTHER" id="PTHR10361">
    <property type="entry name" value="SODIUM-BILE ACID COTRANSPORTER"/>
    <property type="match status" value="1"/>
</dbReference>
<feature type="region of interest" description="Disordered" evidence="1">
    <location>
        <begin position="189"/>
        <end position="218"/>
    </location>
</feature>
<dbReference type="Gene3D" id="1.20.1530.20">
    <property type="match status" value="1"/>
</dbReference>
<feature type="compositionally biased region" description="Basic and acidic residues" evidence="1">
    <location>
        <begin position="194"/>
        <end position="217"/>
    </location>
</feature>
<dbReference type="HOGENOM" id="CLU_822019_0_0_1"/>
<feature type="transmembrane region" description="Helical" evidence="2">
    <location>
        <begin position="288"/>
        <end position="310"/>
    </location>
</feature>
<dbReference type="OrthoDB" id="203097at2759"/>
<dbReference type="InterPro" id="IPR038770">
    <property type="entry name" value="Na+/solute_symporter_sf"/>
</dbReference>
<organism evidence="3 4">
    <name type="scientific">Drosophila simulans</name>
    <name type="common">Fruit fly</name>
    <dbReference type="NCBI Taxonomy" id="7240"/>
    <lineage>
        <taxon>Eukaryota</taxon>
        <taxon>Metazoa</taxon>
        <taxon>Ecdysozoa</taxon>
        <taxon>Arthropoda</taxon>
        <taxon>Hexapoda</taxon>
        <taxon>Insecta</taxon>
        <taxon>Pterygota</taxon>
        <taxon>Neoptera</taxon>
        <taxon>Endopterygota</taxon>
        <taxon>Diptera</taxon>
        <taxon>Brachycera</taxon>
        <taxon>Muscomorpha</taxon>
        <taxon>Ephydroidea</taxon>
        <taxon>Drosophilidae</taxon>
        <taxon>Drosophila</taxon>
        <taxon>Sophophora</taxon>
    </lineage>
</organism>
<keyword evidence="2" id="KW-0472">Membrane</keyword>
<gene>
    <name evidence="3" type="primary">Dsim\GD15744</name>
    <name evidence="3" type="ORF">Dsim_GD15744</name>
</gene>
<keyword evidence="2" id="KW-1133">Transmembrane helix</keyword>
<dbReference type="EMBL" id="CM000366">
    <property type="protein sequence ID" value="EDX18097.1"/>
    <property type="molecule type" value="Genomic_DNA"/>
</dbReference>
<reference evidence="3 4" key="1">
    <citation type="journal article" date="2007" name="Nature">
        <title>Evolution of genes and genomes on the Drosophila phylogeny.</title>
        <authorList>
            <consortium name="Drosophila 12 Genomes Consortium"/>
            <person name="Clark A.G."/>
            <person name="Eisen M.B."/>
            <person name="Smith D.R."/>
            <person name="Bergman C.M."/>
            <person name="Oliver B."/>
            <person name="Markow T.A."/>
            <person name="Kaufman T.C."/>
            <person name="Kellis M."/>
            <person name="Gelbart W."/>
            <person name="Iyer V.N."/>
            <person name="Pollard D.A."/>
            <person name="Sackton T.B."/>
            <person name="Larracuente A.M."/>
            <person name="Singh N.D."/>
            <person name="Abad J.P."/>
            <person name="Abt D.N."/>
            <person name="Adryan B."/>
            <person name="Aguade M."/>
            <person name="Akashi H."/>
            <person name="Anderson W.W."/>
            <person name="Aquadro C.F."/>
            <person name="Ardell D.H."/>
            <person name="Arguello R."/>
            <person name="Artieri C.G."/>
            <person name="Barbash D.A."/>
            <person name="Barker D."/>
            <person name="Barsanti P."/>
            <person name="Batterham P."/>
            <person name="Batzoglou S."/>
            <person name="Begun D."/>
            <person name="Bhutkar A."/>
            <person name="Blanco E."/>
            <person name="Bosak S.A."/>
            <person name="Bradley R.K."/>
            <person name="Brand A.D."/>
            <person name="Brent M.R."/>
            <person name="Brooks A.N."/>
            <person name="Brown R.H."/>
            <person name="Butlin R.K."/>
            <person name="Caggese C."/>
            <person name="Calvi B.R."/>
            <person name="Bernardo de Carvalho A."/>
            <person name="Caspi A."/>
            <person name="Castrezana S."/>
            <person name="Celniker S.E."/>
            <person name="Chang J.L."/>
            <person name="Chapple C."/>
            <person name="Chatterji S."/>
            <person name="Chinwalla A."/>
            <person name="Civetta A."/>
            <person name="Clifton S.W."/>
            <person name="Comeron J.M."/>
            <person name="Costello J.C."/>
            <person name="Coyne J.A."/>
            <person name="Daub J."/>
            <person name="David R.G."/>
            <person name="Delcher A.L."/>
            <person name="Delehaunty K."/>
            <person name="Do C.B."/>
            <person name="Ebling H."/>
            <person name="Edwards K."/>
            <person name="Eickbush T."/>
            <person name="Evans J.D."/>
            <person name="Filipski A."/>
            <person name="Findeiss S."/>
            <person name="Freyhult E."/>
            <person name="Fulton L."/>
            <person name="Fulton R."/>
            <person name="Garcia A.C."/>
            <person name="Gardiner A."/>
            <person name="Garfield D.A."/>
            <person name="Garvin B.E."/>
            <person name="Gibson G."/>
            <person name="Gilbert D."/>
            <person name="Gnerre S."/>
            <person name="Godfrey J."/>
            <person name="Good R."/>
            <person name="Gotea V."/>
            <person name="Gravely B."/>
            <person name="Greenberg A.J."/>
            <person name="Griffiths-Jones S."/>
            <person name="Gross S."/>
            <person name="Guigo R."/>
            <person name="Gustafson E.A."/>
            <person name="Haerty W."/>
            <person name="Hahn M.W."/>
            <person name="Halligan D.L."/>
            <person name="Halpern A.L."/>
            <person name="Halter G.M."/>
            <person name="Han M.V."/>
            <person name="Heger A."/>
            <person name="Hillier L."/>
            <person name="Hinrichs A.S."/>
            <person name="Holmes I."/>
            <person name="Hoskins R.A."/>
            <person name="Hubisz M.J."/>
            <person name="Hultmark D."/>
            <person name="Huntley M.A."/>
            <person name="Jaffe D.B."/>
            <person name="Jagadeeshan S."/>
            <person name="Jeck W.R."/>
            <person name="Johnson J."/>
            <person name="Jones C.D."/>
            <person name="Jordan W.C."/>
            <person name="Karpen G.H."/>
            <person name="Kataoka E."/>
            <person name="Keightley P.D."/>
            <person name="Kheradpour P."/>
            <person name="Kirkness E.F."/>
            <person name="Koerich L.B."/>
            <person name="Kristiansen K."/>
            <person name="Kudrna D."/>
            <person name="Kulathinal R.J."/>
            <person name="Kumar S."/>
            <person name="Kwok R."/>
            <person name="Lander E."/>
            <person name="Langley C.H."/>
            <person name="Lapoint R."/>
            <person name="Lazzaro B.P."/>
            <person name="Lee S.J."/>
            <person name="Levesque L."/>
            <person name="Li R."/>
            <person name="Lin C.F."/>
            <person name="Lin M.F."/>
            <person name="Lindblad-Toh K."/>
            <person name="Llopart A."/>
            <person name="Long M."/>
            <person name="Low L."/>
            <person name="Lozovsky E."/>
            <person name="Lu J."/>
            <person name="Luo M."/>
            <person name="Machado C.A."/>
            <person name="Makalowski W."/>
            <person name="Marzo M."/>
            <person name="Matsuda M."/>
            <person name="Matzkin L."/>
            <person name="McAllister B."/>
            <person name="McBride C.S."/>
            <person name="McKernan B."/>
            <person name="McKernan K."/>
            <person name="Mendez-Lago M."/>
            <person name="Minx P."/>
            <person name="Mollenhauer M.U."/>
            <person name="Montooth K."/>
            <person name="Mount S.M."/>
            <person name="Mu X."/>
            <person name="Myers E."/>
            <person name="Negre B."/>
            <person name="Newfeld S."/>
            <person name="Nielsen R."/>
            <person name="Noor M.A."/>
            <person name="O'Grady P."/>
            <person name="Pachter L."/>
            <person name="Papaceit M."/>
            <person name="Parisi M.J."/>
            <person name="Parisi M."/>
            <person name="Parts L."/>
            <person name="Pedersen J.S."/>
            <person name="Pesole G."/>
            <person name="Phillippy A.M."/>
            <person name="Ponting C.P."/>
            <person name="Pop M."/>
            <person name="Porcelli D."/>
            <person name="Powell J.R."/>
            <person name="Prohaska S."/>
            <person name="Pruitt K."/>
            <person name="Puig M."/>
            <person name="Quesneville H."/>
            <person name="Ram K.R."/>
            <person name="Rand D."/>
            <person name="Rasmussen M.D."/>
            <person name="Reed L.K."/>
            <person name="Reenan R."/>
            <person name="Reily A."/>
            <person name="Remington K.A."/>
            <person name="Rieger T.T."/>
            <person name="Ritchie M.G."/>
            <person name="Robin C."/>
            <person name="Rogers Y.H."/>
            <person name="Rohde C."/>
            <person name="Rozas J."/>
            <person name="Rubenfield M.J."/>
            <person name="Ruiz A."/>
            <person name="Russo S."/>
            <person name="Salzberg S.L."/>
            <person name="Sanchez-Gracia A."/>
            <person name="Saranga D.J."/>
            <person name="Sato H."/>
            <person name="Schaeffer S.W."/>
            <person name="Schatz M.C."/>
            <person name="Schlenke T."/>
            <person name="Schwartz R."/>
            <person name="Segarra C."/>
            <person name="Singh R.S."/>
            <person name="Sirot L."/>
            <person name="Sirota M."/>
            <person name="Sisneros N.B."/>
            <person name="Smith C.D."/>
            <person name="Smith T.F."/>
            <person name="Spieth J."/>
            <person name="Stage D.E."/>
            <person name="Stark A."/>
            <person name="Stephan W."/>
            <person name="Strausberg R.L."/>
            <person name="Strempel S."/>
            <person name="Sturgill D."/>
            <person name="Sutton G."/>
            <person name="Sutton G.G."/>
            <person name="Tao W."/>
            <person name="Teichmann S."/>
            <person name="Tobari Y.N."/>
            <person name="Tomimura Y."/>
            <person name="Tsolas J.M."/>
            <person name="Valente V.L."/>
            <person name="Venter E."/>
            <person name="Venter J.C."/>
            <person name="Vicario S."/>
            <person name="Vieira F.G."/>
            <person name="Vilella A.J."/>
            <person name="Villasante A."/>
            <person name="Walenz B."/>
            <person name="Wang J."/>
            <person name="Wasserman M."/>
            <person name="Watts T."/>
            <person name="Wilson D."/>
            <person name="Wilson R.K."/>
            <person name="Wing R.A."/>
            <person name="Wolfner M.F."/>
            <person name="Wong A."/>
            <person name="Wong G.K."/>
            <person name="Wu C.I."/>
            <person name="Wu G."/>
            <person name="Yamamoto D."/>
            <person name="Yang H.P."/>
            <person name="Yang S.P."/>
            <person name="Yorke J.A."/>
            <person name="Yoshida K."/>
            <person name="Zdobnov E."/>
            <person name="Zhang P."/>
            <person name="Zhang Y."/>
            <person name="Zimin A.V."/>
            <person name="Baldwin J."/>
            <person name="Abdouelleil A."/>
            <person name="Abdulkadir J."/>
            <person name="Abebe A."/>
            <person name="Abera B."/>
            <person name="Abreu J."/>
            <person name="Acer S.C."/>
            <person name="Aftuck L."/>
            <person name="Alexander A."/>
            <person name="An P."/>
            <person name="Anderson E."/>
            <person name="Anderson S."/>
            <person name="Arachi H."/>
            <person name="Azer M."/>
            <person name="Bachantsang P."/>
            <person name="Barry A."/>
            <person name="Bayul T."/>
            <person name="Berlin A."/>
            <person name="Bessette D."/>
            <person name="Bloom T."/>
            <person name="Blye J."/>
            <person name="Boguslavskiy L."/>
            <person name="Bonnet C."/>
            <person name="Boukhgalter B."/>
            <person name="Bourzgui I."/>
            <person name="Brown A."/>
            <person name="Cahill P."/>
            <person name="Channer S."/>
            <person name="Cheshatsang Y."/>
            <person name="Chuda L."/>
            <person name="Citroen M."/>
            <person name="Collymore A."/>
            <person name="Cooke P."/>
            <person name="Costello M."/>
            <person name="D'Aco K."/>
            <person name="Daza R."/>
            <person name="De Haan G."/>
            <person name="DeGray S."/>
            <person name="DeMaso C."/>
            <person name="Dhargay N."/>
            <person name="Dooley K."/>
            <person name="Dooley E."/>
            <person name="Doricent M."/>
            <person name="Dorje P."/>
            <person name="Dorjee K."/>
            <person name="Dupes A."/>
            <person name="Elong R."/>
            <person name="Falk J."/>
            <person name="Farina A."/>
            <person name="Faro S."/>
            <person name="Ferguson D."/>
            <person name="Fisher S."/>
            <person name="Foley C.D."/>
            <person name="Franke A."/>
            <person name="Friedrich D."/>
            <person name="Gadbois L."/>
            <person name="Gearin G."/>
            <person name="Gearin C.R."/>
            <person name="Giannoukos G."/>
            <person name="Goode T."/>
            <person name="Graham J."/>
            <person name="Grandbois E."/>
            <person name="Grewal S."/>
            <person name="Gyaltsen K."/>
            <person name="Hafez N."/>
            <person name="Hagos B."/>
            <person name="Hall J."/>
            <person name="Henson C."/>
            <person name="Hollinger A."/>
            <person name="Honan T."/>
            <person name="Huard M.D."/>
            <person name="Hughes L."/>
            <person name="Hurhula B."/>
            <person name="Husby M.E."/>
            <person name="Kamat A."/>
            <person name="Kanga B."/>
            <person name="Kashin S."/>
            <person name="Khazanovich D."/>
            <person name="Kisner P."/>
            <person name="Lance K."/>
            <person name="Lara M."/>
            <person name="Lee W."/>
            <person name="Lennon N."/>
            <person name="Letendre F."/>
            <person name="LeVine R."/>
            <person name="Lipovsky A."/>
            <person name="Liu X."/>
            <person name="Liu J."/>
            <person name="Liu S."/>
            <person name="Lokyitsang T."/>
            <person name="Lokyitsang Y."/>
            <person name="Lubonja R."/>
            <person name="Lui A."/>
            <person name="MacDonald P."/>
            <person name="Magnisalis V."/>
            <person name="Maru K."/>
            <person name="Matthews C."/>
            <person name="McCusker W."/>
            <person name="McDonough S."/>
            <person name="Mehta T."/>
            <person name="Meldrim J."/>
            <person name="Meneus L."/>
            <person name="Mihai O."/>
            <person name="Mihalev A."/>
            <person name="Mihova T."/>
            <person name="Mittelman R."/>
            <person name="Mlenga V."/>
            <person name="Montmayeur A."/>
            <person name="Mulrain L."/>
            <person name="Navidi A."/>
            <person name="Naylor J."/>
            <person name="Negash T."/>
            <person name="Nguyen T."/>
            <person name="Nguyen N."/>
            <person name="Nicol R."/>
            <person name="Norbu C."/>
            <person name="Norbu N."/>
            <person name="Novod N."/>
            <person name="O'Neill B."/>
            <person name="Osman S."/>
            <person name="Markiewicz E."/>
            <person name="Oyono O.L."/>
            <person name="Patti C."/>
            <person name="Phunkhang P."/>
            <person name="Pierre F."/>
            <person name="Priest M."/>
            <person name="Raghuraman S."/>
            <person name="Rege F."/>
            <person name="Reyes R."/>
            <person name="Rise C."/>
            <person name="Rogov P."/>
            <person name="Ross K."/>
            <person name="Ryan E."/>
            <person name="Settipalli S."/>
            <person name="Shea T."/>
            <person name="Sherpa N."/>
            <person name="Shi L."/>
            <person name="Shih D."/>
            <person name="Sparrow T."/>
            <person name="Spaulding J."/>
            <person name="Stalker J."/>
            <person name="Stange-Thomann N."/>
            <person name="Stavropoulos S."/>
            <person name="Stone C."/>
            <person name="Strader C."/>
            <person name="Tesfaye S."/>
            <person name="Thomson T."/>
            <person name="Thoulutsang Y."/>
            <person name="Thoulutsang D."/>
            <person name="Topham K."/>
            <person name="Topping I."/>
            <person name="Tsamla T."/>
            <person name="Vassiliev H."/>
            <person name="Vo A."/>
            <person name="Wangchuk T."/>
            <person name="Wangdi T."/>
            <person name="Weiand M."/>
            <person name="Wilkinson J."/>
            <person name="Wilson A."/>
            <person name="Yadav S."/>
            <person name="Young G."/>
            <person name="Yu Q."/>
            <person name="Zembek L."/>
            <person name="Zhong D."/>
            <person name="Zimmer A."/>
            <person name="Zwirko Z."/>
            <person name="Jaffe D.B."/>
            <person name="Alvarez P."/>
            <person name="Brockman W."/>
            <person name="Butler J."/>
            <person name="Chin C."/>
            <person name="Gnerre S."/>
            <person name="Grabherr M."/>
            <person name="Kleber M."/>
            <person name="Mauceli E."/>
            <person name="MacCallum I."/>
        </authorList>
    </citation>
    <scope>NUCLEOTIDE SEQUENCE [LARGE SCALE GENOMIC DNA]</scope>
    <source>
        <strain evidence="4">white501</strain>
    </source>
</reference>
<dbReference type="AlphaFoldDB" id="B4R5U7"/>
<evidence type="ECO:0000256" key="1">
    <source>
        <dbReference type="SAM" id="MobiDB-lite"/>
    </source>
</evidence>
<evidence type="ECO:0000313" key="3">
    <source>
        <dbReference type="EMBL" id="EDX18097.1"/>
    </source>
</evidence>
<dbReference type="Proteomes" id="UP000000304">
    <property type="component" value="Chromosome X"/>
</dbReference>
<sequence>MSASYADLAKLFSDHGFMEAEFWLTAFYLHPTLSNYNEVKRCSWAMKNRQEEGGLPAPAPSNVKYELLSSTIDVHQIMTITNHEDPVSDYDPINKSLKALGLPSHMTKDLLNVVFQPRNKQYSWALDWHTLDERCDALLKSQDLKRKFVSLNMAESCDDLNNLQIDYAKYRNRPQLDYGTIEEGYENATNLSNEKGEAEPTPVVDDKAEKARSRKSGDPQNANFGMKILVAAICLPLAGYLSTYVLSKILCRSSTDALTLSIEASVLNMTMPIVLLQSSQLQQPQLDLILVVPIASSLISLVLVVLFYGIRRCLGCNRQQDADGFDHKKLLAEQEGDV</sequence>
<dbReference type="STRING" id="7240.B4R5U7"/>
<keyword evidence="4" id="KW-1185">Reference proteome</keyword>
<keyword evidence="2" id="KW-0812">Transmembrane</keyword>
<dbReference type="InterPro" id="IPR004710">
    <property type="entry name" value="Bilac:Na_transpt"/>
</dbReference>
<proteinExistence type="predicted"/>
<feature type="transmembrane region" description="Helical" evidence="2">
    <location>
        <begin position="224"/>
        <end position="246"/>
    </location>
</feature>
<accession>B4R5U7</accession>